<dbReference type="PROSITE" id="PS50128">
    <property type="entry name" value="SURP"/>
    <property type="match status" value="2"/>
</dbReference>
<dbReference type="RefSeq" id="XP_058326719.1">
    <property type="nucleotide sequence ID" value="XM_058478389.1"/>
</dbReference>
<dbReference type="GO" id="GO:0005686">
    <property type="term" value="C:U2 snRNP"/>
    <property type="evidence" value="ECO:0007669"/>
    <property type="project" value="TreeGrafter"/>
</dbReference>
<dbReference type="EMBL" id="JAPQKS010000007">
    <property type="protein sequence ID" value="KAJ5219889.1"/>
    <property type="molecule type" value="Genomic_DNA"/>
</dbReference>
<feature type="compositionally biased region" description="Pro residues" evidence="8">
    <location>
        <begin position="333"/>
        <end position="357"/>
    </location>
</feature>
<evidence type="ECO:0000313" key="10">
    <source>
        <dbReference type="EMBL" id="KAJ5219889.1"/>
    </source>
</evidence>
<dbReference type="Pfam" id="PF12230">
    <property type="entry name" value="PRP21_like_P"/>
    <property type="match status" value="1"/>
</dbReference>
<dbReference type="FunFam" id="1.10.10.790:FF:000015">
    <property type="entry name" value="Splicing factor 3A subunit 1"/>
    <property type="match status" value="1"/>
</dbReference>
<dbReference type="GO" id="GO:0071004">
    <property type="term" value="C:U2-type prespliceosome"/>
    <property type="evidence" value="ECO:0007669"/>
    <property type="project" value="TreeGrafter"/>
</dbReference>
<dbReference type="InterPro" id="IPR035967">
    <property type="entry name" value="SWAP/Surp_sf"/>
</dbReference>
<feature type="region of interest" description="Disordered" evidence="8">
    <location>
        <begin position="1"/>
        <end position="21"/>
    </location>
</feature>
<dbReference type="InterPro" id="IPR022030">
    <property type="entry name" value="SF3A1_dom"/>
</dbReference>
<dbReference type="SMART" id="SM00648">
    <property type="entry name" value="SWAP"/>
    <property type="match status" value="2"/>
</dbReference>
<evidence type="ECO:0000256" key="5">
    <source>
        <dbReference type="ARBA" id="ARBA00023187"/>
    </source>
</evidence>
<evidence type="ECO:0000256" key="3">
    <source>
        <dbReference type="ARBA" id="ARBA00022728"/>
    </source>
</evidence>
<feature type="region of interest" description="Disordered" evidence="8">
    <location>
        <begin position="447"/>
        <end position="490"/>
    </location>
</feature>
<feature type="domain" description="SURP motif" evidence="9">
    <location>
        <begin position="30"/>
        <end position="72"/>
    </location>
</feature>
<sequence>MASNGGTPVPEEGLKPPPGVVLPPKDIQSIIEKTAGYVARNGTVFEDRIREKERKNVKFSFLADTDAYSPYYKWRLSEIKEGRGTSVSAGRAGEAVAVMPEKPKAPPEPPKLRFSARMPNISALDLDVLRLTAFHTAGKGQQFATGLSQREAGNPQFDFLRPNHSLYSYFRAMVEEYTILLNENGDGVNPDTTEKHRREELKKNIENKYHILDRAKERNEFTKWQESQKKEKEDLEEKERREYAEIDWHDFVVAETIVFTEEDEKEELPPPMSLHDLQTASLEQRAAMSMNTLRIEEAMPTDLDTPTYYNASNQPAPGPSSVSPYPAQAQGPYQPPPMAPGFQAPPAPPMPAAPGQPPMRIRSDYVPRAQARRQQAPGPMALCPNCKQQIPVAELEQHMRIELLDPRWKEQRAKAESRSSTTNLNTSDVVNNLKRLASNRTDVFDTTASRAPALDPEEDARRKRMATGAEAPVAPGPAAVPPGHVPQTTNIEDQLRHIHQIAKK</sequence>
<comment type="caution">
    <text evidence="10">The sequence shown here is derived from an EMBL/GenBank/DDBJ whole genome shotgun (WGS) entry which is preliminary data.</text>
</comment>
<evidence type="ECO:0000256" key="6">
    <source>
        <dbReference type="ARBA" id="ARBA00023242"/>
    </source>
</evidence>
<keyword evidence="3" id="KW-0747">Spliceosome</keyword>
<dbReference type="Proteomes" id="UP001150941">
    <property type="component" value="Unassembled WGS sequence"/>
</dbReference>
<keyword evidence="5" id="KW-0508">mRNA splicing</keyword>
<protein>
    <recommendedName>
        <fullName evidence="9">SURP motif domain-containing protein</fullName>
    </recommendedName>
</protein>
<keyword evidence="6" id="KW-0539">Nucleus</keyword>
<evidence type="ECO:0000256" key="4">
    <source>
        <dbReference type="ARBA" id="ARBA00022737"/>
    </source>
</evidence>
<keyword evidence="2" id="KW-0507">mRNA processing</keyword>
<evidence type="ECO:0000256" key="7">
    <source>
        <dbReference type="SAM" id="Coils"/>
    </source>
</evidence>
<feature type="compositionally biased region" description="Pro residues" evidence="8">
    <location>
        <begin position="474"/>
        <end position="484"/>
    </location>
</feature>
<feature type="compositionally biased region" description="Polar residues" evidence="8">
    <location>
        <begin position="307"/>
        <end position="323"/>
    </location>
</feature>
<dbReference type="FunFam" id="1.10.10.790:FF:000001">
    <property type="entry name" value="Splicing factor 3a, subunit 1"/>
    <property type="match status" value="1"/>
</dbReference>
<proteinExistence type="predicted"/>
<evidence type="ECO:0000259" key="9">
    <source>
        <dbReference type="PROSITE" id="PS50128"/>
    </source>
</evidence>
<dbReference type="GO" id="GO:0045292">
    <property type="term" value="P:mRNA cis splicing, via spliceosome"/>
    <property type="evidence" value="ECO:0007669"/>
    <property type="project" value="InterPro"/>
</dbReference>
<dbReference type="InterPro" id="IPR045146">
    <property type="entry name" value="SF3A1"/>
</dbReference>
<gene>
    <name evidence="10" type="ORF">N7468_009093</name>
</gene>
<dbReference type="PANTHER" id="PTHR15316">
    <property type="entry name" value="SPLICEOSOME ASSOCIATED PROTEIN 114/SWAP SPLICING FACTOR-RELATED"/>
    <property type="match status" value="1"/>
</dbReference>
<dbReference type="SUPFAM" id="SSF109905">
    <property type="entry name" value="Surp module (SWAP domain)"/>
    <property type="match status" value="2"/>
</dbReference>
<dbReference type="GO" id="GO:0003723">
    <property type="term" value="F:RNA binding"/>
    <property type="evidence" value="ECO:0007669"/>
    <property type="project" value="InterPro"/>
</dbReference>
<dbReference type="OrthoDB" id="447637at2759"/>
<organism evidence="10 11">
    <name type="scientific">Penicillium chermesinum</name>
    <dbReference type="NCBI Taxonomy" id="63820"/>
    <lineage>
        <taxon>Eukaryota</taxon>
        <taxon>Fungi</taxon>
        <taxon>Dikarya</taxon>
        <taxon>Ascomycota</taxon>
        <taxon>Pezizomycotina</taxon>
        <taxon>Eurotiomycetes</taxon>
        <taxon>Eurotiomycetidae</taxon>
        <taxon>Eurotiales</taxon>
        <taxon>Aspergillaceae</taxon>
        <taxon>Penicillium</taxon>
    </lineage>
</organism>
<comment type="subcellular location">
    <subcellularLocation>
        <location evidence="1">Nucleus</location>
    </subcellularLocation>
</comment>
<reference evidence="10" key="2">
    <citation type="journal article" date="2023" name="IMA Fungus">
        <title>Comparative genomic study of the Penicillium genus elucidates a diverse pangenome and 15 lateral gene transfer events.</title>
        <authorList>
            <person name="Petersen C."/>
            <person name="Sorensen T."/>
            <person name="Nielsen M.R."/>
            <person name="Sondergaard T.E."/>
            <person name="Sorensen J.L."/>
            <person name="Fitzpatrick D.A."/>
            <person name="Frisvad J.C."/>
            <person name="Nielsen K.L."/>
        </authorList>
    </citation>
    <scope>NUCLEOTIDE SEQUENCE</scope>
    <source>
        <strain evidence="10">IBT 19713</strain>
    </source>
</reference>
<keyword evidence="7" id="KW-0175">Coiled coil</keyword>
<evidence type="ECO:0000256" key="8">
    <source>
        <dbReference type="SAM" id="MobiDB-lite"/>
    </source>
</evidence>
<dbReference type="InterPro" id="IPR000061">
    <property type="entry name" value="Surp"/>
</dbReference>
<name>A0A9W9TEY1_9EURO</name>
<feature type="domain" description="SURP motif" evidence="9">
    <location>
        <begin position="128"/>
        <end position="170"/>
    </location>
</feature>
<feature type="region of interest" description="Disordered" evidence="8">
    <location>
        <begin position="303"/>
        <end position="361"/>
    </location>
</feature>
<dbReference type="Gene3D" id="1.10.10.790">
    <property type="entry name" value="Surp module"/>
    <property type="match status" value="2"/>
</dbReference>
<dbReference type="GO" id="GO:0000381">
    <property type="term" value="P:regulation of alternative mRNA splicing, via spliceosome"/>
    <property type="evidence" value="ECO:0007669"/>
    <property type="project" value="TreeGrafter"/>
</dbReference>
<dbReference type="Pfam" id="PF01805">
    <property type="entry name" value="Surp"/>
    <property type="match status" value="2"/>
</dbReference>
<keyword evidence="4" id="KW-0677">Repeat</keyword>
<dbReference type="AlphaFoldDB" id="A0A9W9TEY1"/>
<reference evidence="10" key="1">
    <citation type="submission" date="2022-11" db="EMBL/GenBank/DDBJ databases">
        <authorList>
            <person name="Petersen C."/>
        </authorList>
    </citation>
    <scope>NUCLEOTIDE SEQUENCE</scope>
    <source>
        <strain evidence="10">IBT 19713</strain>
    </source>
</reference>
<accession>A0A9W9TEY1</accession>
<keyword evidence="11" id="KW-1185">Reference proteome</keyword>
<evidence type="ECO:0000256" key="1">
    <source>
        <dbReference type="ARBA" id="ARBA00004123"/>
    </source>
</evidence>
<evidence type="ECO:0000313" key="11">
    <source>
        <dbReference type="Proteomes" id="UP001150941"/>
    </source>
</evidence>
<dbReference type="PANTHER" id="PTHR15316:SF1">
    <property type="entry name" value="SPLICING FACTOR 3A SUBUNIT 1"/>
    <property type="match status" value="1"/>
</dbReference>
<feature type="coiled-coil region" evidence="7">
    <location>
        <begin position="198"/>
        <end position="245"/>
    </location>
</feature>
<dbReference type="GeneID" id="83205692"/>
<evidence type="ECO:0000256" key="2">
    <source>
        <dbReference type="ARBA" id="ARBA00022664"/>
    </source>
</evidence>
<dbReference type="GO" id="GO:0071013">
    <property type="term" value="C:catalytic step 2 spliceosome"/>
    <property type="evidence" value="ECO:0007669"/>
    <property type="project" value="TreeGrafter"/>
</dbReference>